<protein>
    <recommendedName>
        <fullName evidence="7">Reverse transcriptase RNase H-like domain-containing protein</fullName>
    </recommendedName>
</protein>
<evidence type="ECO:0000313" key="8">
    <source>
        <dbReference type="EMBL" id="MBW0489809.1"/>
    </source>
</evidence>
<keyword evidence="2" id="KW-0548">Nucleotidyltransferase</keyword>
<evidence type="ECO:0000256" key="6">
    <source>
        <dbReference type="ARBA" id="ARBA00022918"/>
    </source>
</evidence>
<keyword evidence="6" id="KW-0695">RNA-directed DNA polymerase</keyword>
<comment type="caution">
    <text evidence="8">The sequence shown here is derived from an EMBL/GenBank/DDBJ whole genome shotgun (WGS) entry which is preliminary data.</text>
</comment>
<evidence type="ECO:0000256" key="1">
    <source>
        <dbReference type="ARBA" id="ARBA00022679"/>
    </source>
</evidence>
<dbReference type="GO" id="GO:0003964">
    <property type="term" value="F:RNA-directed DNA polymerase activity"/>
    <property type="evidence" value="ECO:0007669"/>
    <property type="project" value="UniProtKB-KW"/>
</dbReference>
<dbReference type="Proteomes" id="UP000765509">
    <property type="component" value="Unassembled WGS sequence"/>
</dbReference>
<evidence type="ECO:0000256" key="5">
    <source>
        <dbReference type="ARBA" id="ARBA00022801"/>
    </source>
</evidence>
<evidence type="ECO:0000256" key="4">
    <source>
        <dbReference type="ARBA" id="ARBA00022759"/>
    </source>
</evidence>
<keyword evidence="9" id="KW-1185">Reference proteome</keyword>
<evidence type="ECO:0000259" key="7">
    <source>
        <dbReference type="Pfam" id="PF17917"/>
    </source>
</evidence>
<keyword evidence="1" id="KW-0808">Transferase</keyword>
<feature type="domain" description="Reverse transcriptase RNase H-like" evidence="7">
    <location>
        <begin position="189"/>
        <end position="271"/>
    </location>
</feature>
<dbReference type="SUPFAM" id="SSF56672">
    <property type="entry name" value="DNA/RNA polymerases"/>
    <property type="match status" value="1"/>
</dbReference>
<sequence length="276" mass="31655">MRDWGERAYIHVYRRGLASRFLDQLASHPGNWKNVLITYYSSYEDSSGIKSSTSNDFSHAFNRVALVGELKTPSLPPSVHIPSIKPSQSLIPSRDEVFKEIKDVGEDVSISSLYLFQEDMDLPPLSFNASPEEKWDEEEEAEDIETLLKVVPPAYHQYLDAFSKLKAEKLLPHHACYHHSKLEGLLHPVNDSAQHPIEFDSGKPLPAELNYEIYDKELLGIVWALKRWRAFLISLSDSFEVLKDPSCLQYFMSFKVLTCGQARWAEFLSEFHFSIT</sequence>
<keyword evidence="4" id="KW-0255">Endonuclease</keyword>
<accession>A0A9Q3CR17</accession>
<dbReference type="InterPro" id="IPR041373">
    <property type="entry name" value="RT_RNaseH"/>
</dbReference>
<evidence type="ECO:0000256" key="2">
    <source>
        <dbReference type="ARBA" id="ARBA00022695"/>
    </source>
</evidence>
<dbReference type="OrthoDB" id="3030356at2759"/>
<evidence type="ECO:0000256" key="3">
    <source>
        <dbReference type="ARBA" id="ARBA00022722"/>
    </source>
</evidence>
<dbReference type="InterPro" id="IPR043502">
    <property type="entry name" value="DNA/RNA_pol_sf"/>
</dbReference>
<dbReference type="AlphaFoldDB" id="A0A9Q3CR17"/>
<name>A0A9Q3CR17_9BASI</name>
<proteinExistence type="predicted"/>
<organism evidence="8 9">
    <name type="scientific">Austropuccinia psidii MF-1</name>
    <dbReference type="NCBI Taxonomy" id="1389203"/>
    <lineage>
        <taxon>Eukaryota</taxon>
        <taxon>Fungi</taxon>
        <taxon>Dikarya</taxon>
        <taxon>Basidiomycota</taxon>
        <taxon>Pucciniomycotina</taxon>
        <taxon>Pucciniomycetes</taxon>
        <taxon>Pucciniales</taxon>
        <taxon>Sphaerophragmiaceae</taxon>
        <taxon>Austropuccinia</taxon>
    </lineage>
</organism>
<keyword evidence="3" id="KW-0540">Nuclease</keyword>
<evidence type="ECO:0000313" key="9">
    <source>
        <dbReference type="Proteomes" id="UP000765509"/>
    </source>
</evidence>
<reference evidence="8" key="1">
    <citation type="submission" date="2021-03" db="EMBL/GenBank/DDBJ databases">
        <title>Draft genome sequence of rust myrtle Austropuccinia psidii MF-1, a brazilian biotype.</title>
        <authorList>
            <person name="Quecine M.C."/>
            <person name="Pachon D.M.R."/>
            <person name="Bonatelli M.L."/>
            <person name="Correr F.H."/>
            <person name="Franceschini L.M."/>
            <person name="Leite T.F."/>
            <person name="Margarido G.R.A."/>
            <person name="Almeida C.A."/>
            <person name="Ferrarezi J.A."/>
            <person name="Labate C.A."/>
        </authorList>
    </citation>
    <scope>NUCLEOTIDE SEQUENCE</scope>
    <source>
        <strain evidence="8">MF-1</strain>
    </source>
</reference>
<keyword evidence="5" id="KW-0378">Hydrolase</keyword>
<dbReference type="EMBL" id="AVOT02010269">
    <property type="protein sequence ID" value="MBW0489809.1"/>
    <property type="molecule type" value="Genomic_DNA"/>
</dbReference>
<dbReference type="GO" id="GO:0004519">
    <property type="term" value="F:endonuclease activity"/>
    <property type="evidence" value="ECO:0007669"/>
    <property type="project" value="UniProtKB-KW"/>
</dbReference>
<gene>
    <name evidence="8" type="ORF">O181_029524</name>
</gene>
<dbReference type="Pfam" id="PF17917">
    <property type="entry name" value="RT_RNaseH"/>
    <property type="match status" value="1"/>
</dbReference>
<dbReference type="GO" id="GO:0016787">
    <property type="term" value="F:hydrolase activity"/>
    <property type="evidence" value="ECO:0007669"/>
    <property type="project" value="UniProtKB-KW"/>
</dbReference>
<dbReference type="PANTHER" id="PTHR34072">
    <property type="entry name" value="ENZYMATIC POLYPROTEIN-RELATED"/>
    <property type="match status" value="1"/>
</dbReference>
<dbReference type="PANTHER" id="PTHR34072:SF52">
    <property type="entry name" value="RIBONUCLEASE H"/>
    <property type="match status" value="1"/>
</dbReference>